<dbReference type="InterPro" id="IPR000182">
    <property type="entry name" value="GNAT_dom"/>
</dbReference>
<dbReference type="FunCoup" id="Q00VP8">
    <property type="interactions" value="561"/>
</dbReference>
<dbReference type="STRING" id="70448.Q00VP8"/>
<feature type="domain" description="N-acetyltransferase" evidence="4">
    <location>
        <begin position="16"/>
        <end position="164"/>
    </location>
</feature>
<dbReference type="InterPro" id="IPR044542">
    <property type="entry name" value="NAA30-like"/>
</dbReference>
<name>Q00VP8_OSTTA</name>
<evidence type="ECO:0000313" key="7">
    <source>
        <dbReference type="Proteomes" id="UP000009170"/>
    </source>
</evidence>
<accession>A0A454XXT7</accession>
<evidence type="ECO:0000256" key="2">
    <source>
        <dbReference type="ARBA" id="ARBA00023315"/>
    </source>
</evidence>
<dbReference type="AlphaFoldDB" id="Q00VP8"/>
<dbReference type="PROSITE" id="PS51186">
    <property type="entry name" value="GNAT"/>
    <property type="match status" value="1"/>
</dbReference>
<dbReference type="RefSeq" id="XP_003083105.1">
    <property type="nucleotide sequence ID" value="XM_003083057.1"/>
</dbReference>
<dbReference type="PANTHER" id="PTHR45896:SF1">
    <property type="entry name" value="N-ALPHA-ACETYLTRANSFERASE 30"/>
    <property type="match status" value="1"/>
</dbReference>
<dbReference type="EMBL" id="KZ155785">
    <property type="protein sequence ID" value="OUS46078.1"/>
    <property type="molecule type" value="Genomic_DNA"/>
</dbReference>
<dbReference type="Proteomes" id="UP000195557">
    <property type="component" value="Unassembled WGS sequence"/>
</dbReference>
<dbReference type="KEGG" id="ota:OT_ostta14g02760"/>
<dbReference type="GO" id="GO:0031417">
    <property type="term" value="C:NatC complex"/>
    <property type="evidence" value="ECO:0007669"/>
    <property type="project" value="TreeGrafter"/>
</dbReference>
<dbReference type="GeneID" id="9837790"/>
<keyword evidence="1 6" id="KW-0808">Transferase</keyword>
<accession>Q00VP8</accession>
<dbReference type="InParanoid" id="Q00VP8"/>
<keyword evidence="7" id="KW-1185">Reference proteome</keyword>
<evidence type="ECO:0000259" key="4">
    <source>
        <dbReference type="PROSITE" id="PS51186"/>
    </source>
</evidence>
<accession>A0A1Y5I921</accession>
<reference evidence="6" key="3">
    <citation type="submission" date="2017-04" db="EMBL/GenBank/DDBJ databases">
        <title>Population genomics of picophytoplankton unveils novel chromosome hypervariability.</title>
        <authorList>
            <consortium name="DOE Joint Genome Institute"/>
            <person name="Blanc-Mathieu R."/>
            <person name="Krasovec M."/>
            <person name="Hebrard M."/>
            <person name="Yau S."/>
            <person name="Desgranges E."/>
            <person name="Martin J."/>
            <person name="Schackwitz W."/>
            <person name="Kuo A."/>
            <person name="Salin G."/>
            <person name="Donnadieu C."/>
            <person name="Desdevises Y."/>
            <person name="Sanchez-Ferandin S."/>
            <person name="Moreau H."/>
            <person name="Rivals E."/>
            <person name="Grigoriev I.V."/>
            <person name="Grimsley N."/>
            <person name="Eyre-Walker A."/>
            <person name="Piganeau G."/>
        </authorList>
    </citation>
    <scope>NUCLEOTIDE SEQUENCE [LARGE SCALE GENOMIC DNA]</scope>
    <source>
        <strain evidence="6">RCC 1115</strain>
    </source>
</reference>
<dbReference type="Proteomes" id="UP000009170">
    <property type="component" value="Unassembled WGS sequence"/>
</dbReference>
<dbReference type="Pfam" id="PF00583">
    <property type="entry name" value="Acetyltransf_1"/>
    <property type="match status" value="1"/>
</dbReference>
<comment type="similarity">
    <text evidence="3">Belongs to the acetyltransferase family. MAK3 subfamily.</text>
</comment>
<proteinExistence type="inferred from homology"/>
<reference evidence="5 7" key="1">
    <citation type="journal article" date="2006" name="Proc. Natl. Acad. Sci. U.S.A.">
        <title>Genome analysis of the smallest free-living eukaryote Ostreococcus tauri unveils many unique features.</title>
        <authorList>
            <person name="Derelle E."/>
            <person name="Ferraz C."/>
            <person name="Rombauts S."/>
            <person name="Rouze P."/>
            <person name="Worden A.Z."/>
            <person name="Robbens S."/>
            <person name="Partensky F."/>
            <person name="Degroeve S."/>
            <person name="Echeynie S."/>
            <person name="Cooke R."/>
            <person name="Saeys Y."/>
            <person name="Wuyts J."/>
            <person name="Jabbari K."/>
            <person name="Bowler C."/>
            <person name="Panaud O."/>
            <person name="Piegu B."/>
            <person name="Ball S.G."/>
            <person name="Ral J.-P."/>
            <person name="Bouget F.-Y."/>
            <person name="Piganeau G."/>
            <person name="De Baets B."/>
            <person name="Picard A."/>
            <person name="Delseny M."/>
            <person name="Demaille J."/>
            <person name="Van de Peer Y."/>
            <person name="Moreau H."/>
        </authorList>
    </citation>
    <scope>NUCLEOTIDE SEQUENCE [LARGE SCALE GENOMIC DNA]</scope>
    <source>
        <strain evidence="5 7">OTTH0595</strain>
    </source>
</reference>
<sequence length="185" mass="21020">MATTSPQIDPKNIDFVRYEDEDTHMPLVSALCDAELSEPYSIFVLRYFVNNWPELCFMAMDRTTSQCLGVIVCKLEKHREMMRGYVAMLVVDKKARKARLGSELTKRALAAMQAKGADECVLEAETTNEGALRLYQSLGFIRDKRLSRYYLSGTDAYRLKLLFPLPSQVDGDGHLQDLVEGIEKL</sequence>
<reference evidence="5" key="2">
    <citation type="journal article" date="2014" name="BMC Genomics">
        <title>An improved genome of the model marine alga Ostreococcus tauri unfolds by assessing Illumina de novo assemblies.</title>
        <authorList>
            <person name="Blanc-Mathieu R."/>
            <person name="Verhelst B."/>
            <person name="Derelle E."/>
            <person name="Rombauts S."/>
            <person name="Bouget F.Y."/>
            <person name="Carre I."/>
            <person name="Chateau A."/>
            <person name="Eyre-Walker A."/>
            <person name="Grimsley N."/>
            <person name="Moreau H."/>
            <person name="Piegu B."/>
            <person name="Rivals E."/>
            <person name="Schackwitz W."/>
            <person name="Van de Peer Y."/>
            <person name="Piganeau G."/>
        </authorList>
    </citation>
    <scope>NUCLEOTIDE SEQUENCE</scope>
    <source>
        <strain evidence="5">RCC4221</strain>
    </source>
</reference>
<dbReference type="InterPro" id="IPR016181">
    <property type="entry name" value="Acyl_CoA_acyltransferase"/>
</dbReference>
<dbReference type="OrthoDB" id="249099at2759"/>
<protein>
    <submittedName>
        <fullName evidence="5">Acyl-CoA N-acyltransferase</fullName>
    </submittedName>
    <submittedName>
        <fullName evidence="6">Subunit of the major N alpha-acetyltransferase</fullName>
    </submittedName>
</protein>
<organism evidence="5 7">
    <name type="scientific">Ostreococcus tauri</name>
    <name type="common">Marine green alga</name>
    <dbReference type="NCBI Taxonomy" id="70448"/>
    <lineage>
        <taxon>Eukaryota</taxon>
        <taxon>Viridiplantae</taxon>
        <taxon>Chlorophyta</taxon>
        <taxon>Mamiellophyceae</taxon>
        <taxon>Mamiellales</taxon>
        <taxon>Bathycoccaceae</taxon>
        <taxon>Ostreococcus</taxon>
    </lineage>
</organism>
<keyword evidence="2" id="KW-0012">Acyltransferase</keyword>
<dbReference type="PANTHER" id="PTHR45896">
    <property type="entry name" value="N-ALPHA-ACETYLTRANSFERASE 30"/>
    <property type="match status" value="1"/>
</dbReference>
<dbReference type="Gene3D" id="3.40.630.30">
    <property type="match status" value="1"/>
</dbReference>
<dbReference type="OMA" id="EDIQYTN"/>
<dbReference type="EMBL" id="CAID01000014">
    <property type="protein sequence ID" value="CAL57060.1"/>
    <property type="molecule type" value="Genomic_DNA"/>
</dbReference>
<evidence type="ECO:0000256" key="1">
    <source>
        <dbReference type="ARBA" id="ARBA00022679"/>
    </source>
</evidence>
<dbReference type="SUPFAM" id="SSF55729">
    <property type="entry name" value="Acyl-CoA N-acyltransferases (Nat)"/>
    <property type="match status" value="1"/>
</dbReference>
<dbReference type="CDD" id="cd04301">
    <property type="entry name" value="NAT_SF"/>
    <property type="match status" value="1"/>
</dbReference>
<evidence type="ECO:0000256" key="3">
    <source>
        <dbReference type="ARBA" id="ARBA00024025"/>
    </source>
</evidence>
<evidence type="ECO:0000313" key="5">
    <source>
        <dbReference type="EMBL" id="CAL57060.1"/>
    </source>
</evidence>
<gene>
    <name evidence="6" type="ORF">BE221DRAFT_192773</name>
    <name evidence="5" type="ORF">OT_ostta14g02760</name>
</gene>
<evidence type="ECO:0000313" key="6">
    <source>
        <dbReference type="EMBL" id="OUS46078.1"/>
    </source>
</evidence>
<dbReference type="GO" id="GO:0004596">
    <property type="term" value="F:protein-N-terminal amino-acid acetyltransferase activity"/>
    <property type="evidence" value="ECO:0007669"/>
    <property type="project" value="InterPro"/>
</dbReference>